<comment type="catalytic activity">
    <reaction evidence="13">
        <text>a 1,2-diacyl-sn-glycerol + H2O = a 2-acylglycerol + a fatty acid + H(+)</text>
        <dbReference type="Rhea" id="RHEA:33275"/>
        <dbReference type="ChEBI" id="CHEBI:15377"/>
        <dbReference type="ChEBI" id="CHEBI:15378"/>
        <dbReference type="ChEBI" id="CHEBI:17389"/>
        <dbReference type="ChEBI" id="CHEBI:17815"/>
        <dbReference type="ChEBI" id="CHEBI:28868"/>
        <dbReference type="EC" id="3.1.1.116"/>
    </reaction>
    <physiologicalReaction direction="left-to-right" evidence="13">
        <dbReference type="Rhea" id="RHEA:33276"/>
    </physiologicalReaction>
</comment>
<evidence type="ECO:0000313" key="18">
    <source>
        <dbReference type="Proteomes" id="UP000007800"/>
    </source>
</evidence>
<feature type="compositionally biased region" description="Low complexity" evidence="15">
    <location>
        <begin position="47"/>
        <end position="66"/>
    </location>
</feature>
<dbReference type="GO" id="GO:0005886">
    <property type="term" value="C:plasma membrane"/>
    <property type="evidence" value="ECO:0007669"/>
    <property type="project" value="UniProtKB-SubCell"/>
</dbReference>
<dbReference type="GeneID" id="9042166"/>
<comment type="cofactor">
    <cofactor evidence="1">
        <name>Ca(2+)</name>
        <dbReference type="ChEBI" id="CHEBI:29108"/>
    </cofactor>
</comment>
<dbReference type="EMBL" id="GG678922">
    <property type="protein sequence ID" value="EER08554.1"/>
    <property type="molecule type" value="Genomic_DNA"/>
</dbReference>
<evidence type="ECO:0000256" key="1">
    <source>
        <dbReference type="ARBA" id="ARBA00001913"/>
    </source>
</evidence>
<keyword evidence="12" id="KW-0472">Membrane</keyword>
<dbReference type="InterPro" id="IPR029058">
    <property type="entry name" value="AB_hydrolase_fold"/>
</dbReference>
<keyword evidence="4" id="KW-0597">Phosphoprotein</keyword>
<feature type="compositionally biased region" description="Low complexity" evidence="15">
    <location>
        <begin position="25"/>
        <end position="37"/>
    </location>
</feature>
<evidence type="ECO:0000256" key="7">
    <source>
        <dbReference type="ARBA" id="ARBA00022801"/>
    </source>
</evidence>
<gene>
    <name evidence="17" type="ORF">Pmar_PMAR017606</name>
</gene>
<evidence type="ECO:0000256" key="4">
    <source>
        <dbReference type="ARBA" id="ARBA00022553"/>
    </source>
</evidence>
<evidence type="ECO:0000256" key="9">
    <source>
        <dbReference type="ARBA" id="ARBA00022963"/>
    </source>
</evidence>
<keyword evidence="8" id="KW-0106">Calcium</keyword>
<feature type="compositionally biased region" description="Basic and acidic residues" evidence="15">
    <location>
        <begin position="1"/>
        <end position="10"/>
    </location>
</feature>
<keyword evidence="9" id="KW-0442">Lipid degradation</keyword>
<dbReference type="Pfam" id="PF01764">
    <property type="entry name" value="Lipase_3"/>
    <property type="match status" value="1"/>
</dbReference>
<dbReference type="Gene3D" id="3.40.50.1820">
    <property type="entry name" value="alpha/beta hydrolase"/>
    <property type="match status" value="1"/>
</dbReference>
<evidence type="ECO:0000256" key="10">
    <source>
        <dbReference type="ARBA" id="ARBA00022989"/>
    </source>
</evidence>
<dbReference type="GO" id="GO:0016298">
    <property type="term" value="F:lipase activity"/>
    <property type="evidence" value="ECO:0007669"/>
    <property type="project" value="TreeGrafter"/>
</dbReference>
<keyword evidence="6" id="KW-0479">Metal-binding</keyword>
<keyword evidence="5" id="KW-0812">Transmembrane</keyword>
<evidence type="ECO:0000256" key="3">
    <source>
        <dbReference type="ARBA" id="ARBA00022475"/>
    </source>
</evidence>
<dbReference type="OMA" id="LYYCMQI"/>
<evidence type="ECO:0000256" key="8">
    <source>
        <dbReference type="ARBA" id="ARBA00022837"/>
    </source>
</evidence>
<dbReference type="PANTHER" id="PTHR45792">
    <property type="entry name" value="DIACYLGLYCEROL LIPASE HOMOLOG-RELATED"/>
    <property type="match status" value="1"/>
</dbReference>
<dbReference type="OrthoDB" id="438440at2759"/>
<dbReference type="Proteomes" id="UP000007800">
    <property type="component" value="Unassembled WGS sequence"/>
</dbReference>
<dbReference type="RefSeq" id="XP_002776738.1">
    <property type="nucleotide sequence ID" value="XM_002776692.1"/>
</dbReference>
<dbReference type="EC" id="3.1.1.116" evidence="14"/>
<keyword evidence="10" id="KW-1133">Transmembrane helix</keyword>
<proteinExistence type="predicted"/>
<keyword evidence="7" id="KW-0378">Hydrolase</keyword>
<dbReference type="InterPro" id="IPR052214">
    <property type="entry name" value="DAG_Lipase-Related"/>
</dbReference>
<feature type="region of interest" description="Disordered" evidence="15">
    <location>
        <begin position="1"/>
        <end position="66"/>
    </location>
</feature>
<evidence type="ECO:0000256" key="11">
    <source>
        <dbReference type="ARBA" id="ARBA00023098"/>
    </source>
</evidence>
<comment type="subcellular location">
    <subcellularLocation>
        <location evidence="2">Cell membrane</location>
        <topology evidence="2">Multi-pass membrane protein</topology>
    </subcellularLocation>
</comment>
<reference evidence="17 18" key="1">
    <citation type="submission" date="2008-07" db="EMBL/GenBank/DDBJ databases">
        <authorList>
            <person name="El-Sayed N."/>
            <person name="Caler E."/>
            <person name="Inman J."/>
            <person name="Amedeo P."/>
            <person name="Hass B."/>
            <person name="Wortman J."/>
        </authorList>
    </citation>
    <scope>NUCLEOTIDE SEQUENCE [LARGE SCALE GENOMIC DNA]</scope>
    <source>
        <strain evidence="18">ATCC 50983 / TXsc</strain>
    </source>
</reference>
<dbReference type="InterPro" id="IPR002921">
    <property type="entry name" value="Fungal_lipase-type"/>
</dbReference>
<evidence type="ECO:0000259" key="16">
    <source>
        <dbReference type="Pfam" id="PF01764"/>
    </source>
</evidence>
<dbReference type="AlphaFoldDB" id="C5L3H5"/>
<keyword evidence="18" id="KW-1185">Reference proteome</keyword>
<keyword evidence="11" id="KW-0443">Lipid metabolism</keyword>
<evidence type="ECO:0000256" key="14">
    <source>
        <dbReference type="ARBA" id="ARBA00026104"/>
    </source>
</evidence>
<dbReference type="CDD" id="cd00519">
    <property type="entry name" value="Lipase_3"/>
    <property type="match status" value="1"/>
</dbReference>
<evidence type="ECO:0000256" key="15">
    <source>
        <dbReference type="SAM" id="MobiDB-lite"/>
    </source>
</evidence>
<keyword evidence="3" id="KW-1003">Cell membrane</keyword>
<dbReference type="InParanoid" id="C5L3H5"/>
<evidence type="ECO:0000256" key="2">
    <source>
        <dbReference type="ARBA" id="ARBA00004651"/>
    </source>
</evidence>
<protein>
    <recommendedName>
        <fullName evidence="14">sn-1-specific diacylglycerol lipase</fullName>
        <ecNumber evidence="14">3.1.1.116</ecNumber>
    </recommendedName>
</protein>
<accession>C5L3H5</accession>
<evidence type="ECO:0000256" key="13">
    <source>
        <dbReference type="ARBA" id="ARBA00024531"/>
    </source>
</evidence>
<dbReference type="SUPFAM" id="SSF53474">
    <property type="entry name" value="alpha/beta-Hydrolases"/>
    <property type="match status" value="1"/>
</dbReference>
<feature type="domain" description="Fungal lipase-type" evidence="16">
    <location>
        <begin position="223"/>
        <end position="354"/>
    </location>
</feature>
<evidence type="ECO:0000256" key="12">
    <source>
        <dbReference type="ARBA" id="ARBA00023136"/>
    </source>
</evidence>
<name>C5L3H5_PERM5</name>
<dbReference type="GO" id="GO:0016042">
    <property type="term" value="P:lipid catabolic process"/>
    <property type="evidence" value="ECO:0007669"/>
    <property type="project" value="UniProtKB-KW"/>
</dbReference>
<evidence type="ECO:0000256" key="6">
    <source>
        <dbReference type="ARBA" id="ARBA00022723"/>
    </source>
</evidence>
<sequence length="460" mass="50539">MTFLKSERPSHTPSTADACIKGVANTPTTTPLSPTNSEISFKSAVASLDEPSSPSSSSTTSLSSSEPSWADTVVRSIFQPLDQLMKAADAKTRAARETAAQAREFRDIWRRIFERSDLGSLSKVEVLSRFREACQSCDISLDHVYDNLPHIELPDPNLILRYLRAIQVAYGAFGKAKRAECALHAEYILRYCPEVAHVVFISKFSAQNRPVFYVLHTSSNNVVVVVRGTKSIADAVTDSFCDTARFTDSPVDEGYEVHRGMGISANYVARTAMPYVLEALEKWKCDRLILLGHSLGAGTAILTSVLLARALTVKVDCYTFGCPPVATKRDLPCPSNLSMTTFVNEDDIVARLSLLGIDEVLNAINPKERAMAPRAYIPSTVYLLKEADDGTVTVYRTDGACPALSAEVMLYYCMQISGNRQMALKSLNDHATVEYEKKISALVRSADEAWQGGFARFNDT</sequence>
<dbReference type="GO" id="GO:0046872">
    <property type="term" value="F:metal ion binding"/>
    <property type="evidence" value="ECO:0007669"/>
    <property type="project" value="UniProtKB-KW"/>
</dbReference>
<dbReference type="PANTHER" id="PTHR45792:SF8">
    <property type="entry name" value="DIACYLGLYCEROL LIPASE-ALPHA"/>
    <property type="match status" value="1"/>
</dbReference>
<organism evidence="18">
    <name type="scientific">Perkinsus marinus (strain ATCC 50983 / TXsc)</name>
    <dbReference type="NCBI Taxonomy" id="423536"/>
    <lineage>
        <taxon>Eukaryota</taxon>
        <taxon>Sar</taxon>
        <taxon>Alveolata</taxon>
        <taxon>Perkinsozoa</taxon>
        <taxon>Perkinsea</taxon>
        <taxon>Perkinsida</taxon>
        <taxon>Perkinsidae</taxon>
        <taxon>Perkinsus</taxon>
    </lineage>
</organism>
<evidence type="ECO:0000256" key="5">
    <source>
        <dbReference type="ARBA" id="ARBA00022692"/>
    </source>
</evidence>
<evidence type="ECO:0000313" key="17">
    <source>
        <dbReference type="EMBL" id="EER08554.1"/>
    </source>
</evidence>